<feature type="transmembrane region" description="Helical" evidence="2">
    <location>
        <begin position="27"/>
        <end position="49"/>
    </location>
</feature>
<dbReference type="OrthoDB" id="3918601at2759"/>
<dbReference type="AlphaFoldDB" id="A0A1V8SR46"/>
<feature type="transmembrane region" description="Helical" evidence="2">
    <location>
        <begin position="112"/>
        <end position="130"/>
    </location>
</feature>
<dbReference type="PANTHER" id="PTHR39614:SF2">
    <property type="entry name" value="INTEGRAL MEMBRANE PROTEIN"/>
    <property type="match status" value="1"/>
</dbReference>
<feature type="compositionally biased region" description="Polar residues" evidence="1">
    <location>
        <begin position="311"/>
        <end position="331"/>
    </location>
</feature>
<dbReference type="STRING" id="1507870.A0A1V8SR46"/>
<dbReference type="Proteomes" id="UP000192596">
    <property type="component" value="Unassembled WGS sequence"/>
</dbReference>
<feature type="transmembrane region" description="Helical" evidence="2">
    <location>
        <begin position="185"/>
        <end position="210"/>
    </location>
</feature>
<reference evidence="5" key="1">
    <citation type="submission" date="2017-03" db="EMBL/GenBank/DDBJ databases">
        <title>Genomes of endolithic fungi from Antarctica.</title>
        <authorList>
            <person name="Coleine C."/>
            <person name="Masonjones S."/>
            <person name="Stajich J.E."/>
        </authorList>
    </citation>
    <scope>NUCLEOTIDE SEQUENCE [LARGE SCALE GENOMIC DNA]</scope>
    <source>
        <strain evidence="5">CCFEE 5527</strain>
    </source>
</reference>
<keyword evidence="2" id="KW-0472">Membrane</keyword>
<dbReference type="EMBL" id="NAJO01000030">
    <property type="protein sequence ID" value="OQO01550.1"/>
    <property type="molecule type" value="Genomic_DNA"/>
</dbReference>
<evidence type="ECO:0000259" key="3">
    <source>
        <dbReference type="Pfam" id="PF20684"/>
    </source>
</evidence>
<keyword evidence="2" id="KW-0812">Transmembrane</keyword>
<sequence length="392" mass="42572">MDLWPRATEGPNFASFAPITEYDHAGYIWIAALYCMSVSLLVLFTRAYIKKNTFGNDDWSFVASCTVMLAQVIALFIALKSGLGSSSALHYDTPTDEAQIGTAGRATMAADMLLIIALALGKISVILFIQRLLSRDLRTLNLACYALCGVYAIWGLASVITIGAMCNGPEYVADGLEARCGDQSARWGGIAAFDVLTELTLIVMPFVIVWPLQMSTKLKLQVTSAFSFRLGVAALAITHAIYASRLPRSAHPSLASIPRIALAEAELCWSIVSATIPNLKSFMSSFNTGFGHNDFAFTVTGSNYDMNGSRSKSGNHNIPLSNMSRNRSNGRATPGFMESLRPEGHGYEVEVRGQQQDSASVGSGQSEEMIIRKQVIMTVDRDQGGKRRHKAM</sequence>
<gene>
    <name evidence="4" type="ORF">B0A48_12586</name>
</gene>
<organism evidence="4 5">
    <name type="scientific">Cryoendolithus antarcticus</name>
    <dbReference type="NCBI Taxonomy" id="1507870"/>
    <lineage>
        <taxon>Eukaryota</taxon>
        <taxon>Fungi</taxon>
        <taxon>Dikarya</taxon>
        <taxon>Ascomycota</taxon>
        <taxon>Pezizomycotina</taxon>
        <taxon>Dothideomycetes</taxon>
        <taxon>Dothideomycetidae</taxon>
        <taxon>Cladosporiales</taxon>
        <taxon>Cladosporiaceae</taxon>
        <taxon>Cryoendolithus</taxon>
    </lineage>
</organism>
<protein>
    <recommendedName>
        <fullName evidence="3">Rhodopsin domain-containing protein</fullName>
    </recommendedName>
</protein>
<keyword evidence="5" id="KW-1185">Reference proteome</keyword>
<dbReference type="Pfam" id="PF20684">
    <property type="entry name" value="Fung_rhodopsin"/>
    <property type="match status" value="1"/>
</dbReference>
<feature type="transmembrane region" description="Helical" evidence="2">
    <location>
        <begin position="61"/>
        <end position="79"/>
    </location>
</feature>
<accession>A0A1V8SR46</accession>
<feature type="region of interest" description="Disordered" evidence="1">
    <location>
        <begin position="311"/>
        <end position="332"/>
    </location>
</feature>
<comment type="caution">
    <text evidence="4">The sequence shown here is derived from an EMBL/GenBank/DDBJ whole genome shotgun (WGS) entry which is preliminary data.</text>
</comment>
<dbReference type="InterPro" id="IPR049326">
    <property type="entry name" value="Rhodopsin_dom_fungi"/>
</dbReference>
<evidence type="ECO:0000256" key="2">
    <source>
        <dbReference type="SAM" id="Phobius"/>
    </source>
</evidence>
<feature type="transmembrane region" description="Helical" evidence="2">
    <location>
        <begin position="222"/>
        <end position="242"/>
    </location>
</feature>
<feature type="transmembrane region" description="Helical" evidence="2">
    <location>
        <begin position="142"/>
        <end position="165"/>
    </location>
</feature>
<dbReference type="InParanoid" id="A0A1V8SR46"/>
<evidence type="ECO:0000256" key="1">
    <source>
        <dbReference type="SAM" id="MobiDB-lite"/>
    </source>
</evidence>
<feature type="domain" description="Rhodopsin" evidence="3">
    <location>
        <begin position="44"/>
        <end position="284"/>
    </location>
</feature>
<proteinExistence type="predicted"/>
<evidence type="ECO:0000313" key="5">
    <source>
        <dbReference type="Proteomes" id="UP000192596"/>
    </source>
</evidence>
<name>A0A1V8SR46_9PEZI</name>
<evidence type="ECO:0000313" key="4">
    <source>
        <dbReference type="EMBL" id="OQO01550.1"/>
    </source>
</evidence>
<dbReference type="PANTHER" id="PTHR39614">
    <property type="entry name" value="INTEGRAL MEMBRANE PROTEIN"/>
    <property type="match status" value="1"/>
</dbReference>
<keyword evidence="2" id="KW-1133">Transmembrane helix</keyword>